<proteinExistence type="predicted"/>
<gene>
    <name evidence="1" type="ORF">JBF12_00960</name>
</gene>
<comment type="caution">
    <text evidence="1">The sequence shown here is derived from an EMBL/GenBank/DDBJ whole genome shotgun (WGS) entry which is preliminary data.</text>
</comment>
<name>A0ABS0R2N7_9ACTN</name>
<evidence type="ECO:0000313" key="2">
    <source>
        <dbReference type="Proteomes" id="UP000638849"/>
    </source>
</evidence>
<dbReference type="Proteomes" id="UP000638849">
    <property type="component" value="Unassembled WGS sequence"/>
</dbReference>
<dbReference type="RefSeq" id="WP_198274913.1">
    <property type="nucleotide sequence ID" value="NZ_BAAAIF010000018.1"/>
</dbReference>
<dbReference type="EMBL" id="JAEEAQ010000005">
    <property type="protein sequence ID" value="MBI0311627.1"/>
    <property type="molecule type" value="Genomic_DNA"/>
</dbReference>
<organism evidence="1 2">
    <name type="scientific">Streptomyces javensis</name>
    <dbReference type="NCBI Taxonomy" id="114698"/>
    <lineage>
        <taxon>Bacteria</taxon>
        <taxon>Bacillati</taxon>
        <taxon>Actinomycetota</taxon>
        <taxon>Actinomycetes</taxon>
        <taxon>Kitasatosporales</taxon>
        <taxon>Streptomycetaceae</taxon>
        <taxon>Streptomyces</taxon>
        <taxon>Streptomyces violaceusniger group</taxon>
    </lineage>
</organism>
<reference evidence="1 2" key="1">
    <citation type="submission" date="2020-12" db="EMBL/GenBank/DDBJ databases">
        <authorList>
            <person name="Kusuma A.B."/>
            <person name="Nouioui I."/>
            <person name="Goodfellow M."/>
        </authorList>
    </citation>
    <scope>NUCLEOTIDE SEQUENCE [LARGE SCALE GENOMIC DNA]</scope>
    <source>
        <strain evidence="1 2">DSM 41764</strain>
    </source>
</reference>
<accession>A0ABS0R2N7</accession>
<evidence type="ECO:0000313" key="1">
    <source>
        <dbReference type="EMBL" id="MBI0311627.1"/>
    </source>
</evidence>
<keyword evidence="2" id="KW-1185">Reference proteome</keyword>
<protein>
    <submittedName>
        <fullName evidence="1">Uncharacterized protein</fullName>
    </submittedName>
</protein>
<sequence length="193" mass="20693">MPRTHRCDAACHCSVHGTPLYYWSAGDLHACQSPNFRYAHGISAEALAADQGLPMTHDPDVFSRFLAARRADPDRIPPRAVPLAGTLRGALLDNRPATTVPDAELRRLLDGLPDDPTPAAYDEDQALGRLAMTSDALRMALDSREAGPADSVAGRDGELHQLTRRVLDSVAVVLTQREPSIAGPADQAQPEGS</sequence>